<proteinExistence type="inferred from homology"/>
<feature type="binding site" evidence="5">
    <location>
        <position position="409"/>
    </location>
    <ligand>
        <name>Fe cation</name>
        <dbReference type="ChEBI" id="CHEBI:24875"/>
        <note>catalytic</note>
    </ligand>
</feature>
<dbReference type="InterPro" id="IPR004294">
    <property type="entry name" value="Carotenoid_Oase"/>
</dbReference>
<dbReference type="GO" id="GO:0045549">
    <property type="term" value="F:9-cis-epoxycarotenoid dioxygenase activity"/>
    <property type="evidence" value="ECO:0007669"/>
    <property type="project" value="TreeGrafter"/>
</dbReference>
<feature type="binding site" evidence="5">
    <location>
        <position position="619"/>
    </location>
    <ligand>
        <name>Fe cation</name>
        <dbReference type="ChEBI" id="CHEBI:24875"/>
        <note>catalytic</note>
    </ligand>
</feature>
<accession>A0A8B7CCF0</accession>
<dbReference type="PANTHER" id="PTHR10543:SF37">
    <property type="entry name" value="CAROTENOID CLEAVAGE DIOXYGENASE 7, CHLOROPLASTIC"/>
    <property type="match status" value="1"/>
</dbReference>
<gene>
    <name evidence="8" type="primary">LOC103711689</name>
</gene>
<comment type="cofactor">
    <cofactor evidence="5">
        <name>Fe(2+)</name>
        <dbReference type="ChEBI" id="CHEBI:29033"/>
    </cofactor>
    <text evidence="5">Binds 1 Fe(2+) ion per subunit.</text>
</comment>
<evidence type="ECO:0000256" key="3">
    <source>
        <dbReference type="ARBA" id="ARBA00022964"/>
    </source>
</evidence>
<dbReference type="RefSeq" id="XP_008796153.2">
    <property type="nucleotide sequence ID" value="XM_008797931.2"/>
</dbReference>
<evidence type="ECO:0000256" key="5">
    <source>
        <dbReference type="PIRSR" id="PIRSR604294-1"/>
    </source>
</evidence>
<evidence type="ECO:0000256" key="4">
    <source>
        <dbReference type="ARBA" id="ARBA00023004"/>
    </source>
</evidence>
<dbReference type="GO" id="GO:0009570">
    <property type="term" value="C:chloroplast stroma"/>
    <property type="evidence" value="ECO:0007669"/>
    <property type="project" value="TreeGrafter"/>
</dbReference>
<dbReference type="GO" id="GO:0016121">
    <property type="term" value="P:carotene catabolic process"/>
    <property type="evidence" value="ECO:0007669"/>
    <property type="project" value="TreeGrafter"/>
</dbReference>
<evidence type="ECO:0000313" key="8">
    <source>
        <dbReference type="RefSeq" id="XP_008796153.2"/>
    </source>
</evidence>
<dbReference type="PANTHER" id="PTHR10543">
    <property type="entry name" value="BETA-CAROTENE DIOXYGENASE"/>
    <property type="match status" value="1"/>
</dbReference>
<keyword evidence="3 8" id="KW-0560">Oxidoreductase</keyword>
<dbReference type="GO" id="GO:0046872">
    <property type="term" value="F:metal ion binding"/>
    <property type="evidence" value="ECO:0007669"/>
    <property type="project" value="UniProtKB-KW"/>
</dbReference>
<evidence type="ECO:0000256" key="6">
    <source>
        <dbReference type="SAM" id="MobiDB-lite"/>
    </source>
</evidence>
<dbReference type="AlphaFoldDB" id="A0A8B7CCF0"/>
<feature type="region of interest" description="Disordered" evidence="6">
    <location>
        <begin position="1"/>
        <end position="47"/>
    </location>
</feature>
<feature type="binding site" evidence="5">
    <location>
        <position position="331"/>
    </location>
    <ligand>
        <name>Fe cation</name>
        <dbReference type="ChEBI" id="CHEBI:24875"/>
        <note>catalytic</note>
    </ligand>
</feature>
<evidence type="ECO:0000256" key="2">
    <source>
        <dbReference type="ARBA" id="ARBA00022723"/>
    </source>
</evidence>
<name>A0A8B7CCF0_PHODC</name>
<sequence>MRAIHHHCHLPLPTPPPATKLPPSAFTSTAAAVTHRKAPSASSSSAASPTAIDLQSADSQAAAFWDYQFLFASQRSESAEPVPLRLVAGSVPADFPAGTYYLAGPGLFADDHGSTVHPLDGHGYLRAFSFAGDGGTVRYSARFVETQAQREEREEGTGRWRFTHRGPFSVLRGGKRVGNVKVMKNVANTSVFRWGGRLMCLWEGGDPYEIDPRSLETVGPVDLVGRERHDGDRTAKDRWWELAGARDVAGLAVDVAAHFLKPVLHGVFNMPPKRMLAHYKIDPTRNRLLLLSCNAEDMLLPRSNFTFYEFDCNFELKQKKEFVISDHMMIHDWVFTDNHYVLLGNRIKLDVPGSLLALSGICPMITALSVNPSQQSTPVYLLPRFSESAKGGRDWRVPIEAPSQLWSLHVGNAFEERDEVGNLNIQLQASVCSYRWFNFQKMFGYNWRTGRLDPSFMNMVAGKEALLPHLVQVSIELDRRGACSRCIVSDASKQWSRPTDFPVINPALAGRRNKYVYAGTASGSRRFLPHFPFDSVVKINCSDGSATSWSAGSREFIGEPIFVPRGTKEDDGYILVVEYAVAKQRCYLGVLNAQRIGEADAFVAKLEVPKNLTFPIGFHGFWADR</sequence>
<keyword evidence="2 5" id="KW-0479">Metal-binding</keyword>
<dbReference type="OrthoDB" id="1069523at2759"/>
<organism evidence="7 8">
    <name type="scientific">Phoenix dactylifera</name>
    <name type="common">Date palm</name>
    <dbReference type="NCBI Taxonomy" id="42345"/>
    <lineage>
        <taxon>Eukaryota</taxon>
        <taxon>Viridiplantae</taxon>
        <taxon>Streptophyta</taxon>
        <taxon>Embryophyta</taxon>
        <taxon>Tracheophyta</taxon>
        <taxon>Spermatophyta</taxon>
        <taxon>Magnoliopsida</taxon>
        <taxon>Liliopsida</taxon>
        <taxon>Arecaceae</taxon>
        <taxon>Coryphoideae</taxon>
        <taxon>Phoeniceae</taxon>
        <taxon>Phoenix</taxon>
    </lineage>
</organism>
<dbReference type="KEGG" id="pda:103711689"/>
<evidence type="ECO:0000313" key="7">
    <source>
        <dbReference type="Proteomes" id="UP000228380"/>
    </source>
</evidence>
<dbReference type="Proteomes" id="UP000228380">
    <property type="component" value="Chromosome 5"/>
</dbReference>
<protein>
    <submittedName>
        <fullName evidence="8">Carotenoid cleavage dioxygenase 7, chloroplastic</fullName>
    </submittedName>
</protein>
<dbReference type="Pfam" id="PF03055">
    <property type="entry name" value="RPE65"/>
    <property type="match status" value="1"/>
</dbReference>
<dbReference type="GeneID" id="103711689"/>
<reference evidence="8" key="2">
    <citation type="submission" date="2025-08" db="UniProtKB">
        <authorList>
            <consortium name="RefSeq"/>
        </authorList>
    </citation>
    <scope>IDENTIFICATION</scope>
    <source>
        <tissue evidence="8">Young leaves</tissue>
    </source>
</reference>
<comment type="similarity">
    <text evidence="1">Belongs to the carotenoid oxygenase family.</text>
</comment>
<reference evidence="7" key="1">
    <citation type="journal article" date="2019" name="Nat. Commun.">
        <title>Genome-wide association mapping of date palm fruit traits.</title>
        <authorList>
            <person name="Hazzouri K.M."/>
            <person name="Gros-Balthazard M."/>
            <person name="Flowers J.M."/>
            <person name="Copetti D."/>
            <person name="Lemansour A."/>
            <person name="Lebrun M."/>
            <person name="Masmoudi K."/>
            <person name="Ferrand S."/>
            <person name="Dhar M.I."/>
            <person name="Fresquez Z.A."/>
            <person name="Rosas U."/>
            <person name="Zhang J."/>
            <person name="Talag J."/>
            <person name="Lee S."/>
            <person name="Kudrna D."/>
            <person name="Powell R.F."/>
            <person name="Leitch I.J."/>
            <person name="Krueger R.R."/>
            <person name="Wing R.A."/>
            <person name="Amiri K.M.A."/>
            <person name="Purugganan M.D."/>
        </authorList>
    </citation>
    <scope>NUCLEOTIDE SEQUENCE [LARGE SCALE GENOMIC DNA]</scope>
    <source>
        <strain evidence="7">cv. Khalas</strain>
    </source>
</reference>
<keyword evidence="7" id="KW-1185">Reference proteome</keyword>
<evidence type="ECO:0000256" key="1">
    <source>
        <dbReference type="ARBA" id="ARBA00006787"/>
    </source>
</evidence>
<keyword evidence="3 8" id="KW-0223">Dioxygenase</keyword>
<keyword evidence="4 5" id="KW-0408">Iron</keyword>